<dbReference type="EMBL" id="JAEPRD010000009">
    <property type="protein sequence ID" value="KAG2211184.1"/>
    <property type="molecule type" value="Genomic_DNA"/>
</dbReference>
<name>A0A8H7RGU2_9FUNG</name>
<evidence type="ECO:0000313" key="2">
    <source>
        <dbReference type="Proteomes" id="UP000603453"/>
    </source>
</evidence>
<reference evidence="1" key="1">
    <citation type="submission" date="2020-12" db="EMBL/GenBank/DDBJ databases">
        <title>Metabolic potential, ecology and presence of endohyphal bacteria is reflected in genomic diversity of Mucoromycotina.</title>
        <authorList>
            <person name="Muszewska A."/>
            <person name="Okrasinska A."/>
            <person name="Steczkiewicz K."/>
            <person name="Drgas O."/>
            <person name="Orlowska M."/>
            <person name="Perlinska-Lenart U."/>
            <person name="Aleksandrzak-Piekarczyk T."/>
            <person name="Szatraj K."/>
            <person name="Zielenkiewicz U."/>
            <person name="Pilsyk S."/>
            <person name="Malc E."/>
            <person name="Mieczkowski P."/>
            <person name="Kruszewska J.S."/>
            <person name="Biernat P."/>
            <person name="Pawlowska J."/>
        </authorList>
    </citation>
    <scope>NUCLEOTIDE SEQUENCE</scope>
    <source>
        <strain evidence="1">WA0000017839</strain>
    </source>
</reference>
<protein>
    <submittedName>
        <fullName evidence="1">Uncharacterized protein</fullName>
    </submittedName>
</protein>
<evidence type="ECO:0000313" key="1">
    <source>
        <dbReference type="EMBL" id="KAG2211184.1"/>
    </source>
</evidence>
<proteinExistence type="predicted"/>
<comment type="caution">
    <text evidence="1">The sequence shown here is derived from an EMBL/GenBank/DDBJ whole genome shotgun (WGS) entry which is preliminary data.</text>
</comment>
<sequence>MGFGEKTRKAANSVALGSYLLTSLFVNASIETGATPGTFRNLQGSFDCKGVSNGLWRKVSATEGSVRAGGSLWAVRNYRSRKAANSLALGSYLLTSLFVNASIETGRHPVRLGTW</sequence>
<dbReference type="AlphaFoldDB" id="A0A8H7RGU2"/>
<organism evidence="1 2">
    <name type="scientific">Mucor saturninus</name>
    <dbReference type="NCBI Taxonomy" id="64648"/>
    <lineage>
        <taxon>Eukaryota</taxon>
        <taxon>Fungi</taxon>
        <taxon>Fungi incertae sedis</taxon>
        <taxon>Mucoromycota</taxon>
        <taxon>Mucoromycotina</taxon>
        <taxon>Mucoromycetes</taxon>
        <taxon>Mucorales</taxon>
        <taxon>Mucorineae</taxon>
        <taxon>Mucoraceae</taxon>
        <taxon>Mucor</taxon>
    </lineage>
</organism>
<gene>
    <name evidence="1" type="ORF">INT47_006303</name>
</gene>
<keyword evidence="2" id="KW-1185">Reference proteome</keyword>
<accession>A0A8H7RGU2</accession>
<dbReference type="Proteomes" id="UP000603453">
    <property type="component" value="Unassembled WGS sequence"/>
</dbReference>